<proteinExistence type="inferred from homology"/>
<evidence type="ECO:0000256" key="3">
    <source>
        <dbReference type="ARBA" id="ARBA00023172"/>
    </source>
</evidence>
<dbReference type="InterPro" id="IPR010998">
    <property type="entry name" value="Integrase_recombinase_N"/>
</dbReference>
<organism evidence="5 6">
    <name type="scientific">Alistipes onderdonkii</name>
    <dbReference type="NCBI Taxonomy" id="328813"/>
    <lineage>
        <taxon>Bacteria</taxon>
        <taxon>Pseudomonadati</taxon>
        <taxon>Bacteroidota</taxon>
        <taxon>Bacteroidia</taxon>
        <taxon>Bacteroidales</taxon>
        <taxon>Rikenellaceae</taxon>
        <taxon>Alistipes</taxon>
    </lineage>
</organism>
<keyword evidence="3" id="KW-0233">DNA recombination</keyword>
<dbReference type="InterPro" id="IPR013762">
    <property type="entry name" value="Integrase-like_cat_sf"/>
</dbReference>
<dbReference type="Gene3D" id="1.10.150.130">
    <property type="match status" value="1"/>
</dbReference>
<dbReference type="InterPro" id="IPR002104">
    <property type="entry name" value="Integrase_catalytic"/>
</dbReference>
<dbReference type="GO" id="GO:0003677">
    <property type="term" value="F:DNA binding"/>
    <property type="evidence" value="ECO:0007669"/>
    <property type="project" value="UniProtKB-KW"/>
</dbReference>
<dbReference type="InterPro" id="IPR011010">
    <property type="entry name" value="DNA_brk_join_enz"/>
</dbReference>
<accession>A0AAJ1CGF8</accession>
<dbReference type="InterPro" id="IPR050090">
    <property type="entry name" value="Tyrosine_recombinase_XerCD"/>
</dbReference>
<feature type="domain" description="Tyr recombinase" evidence="4">
    <location>
        <begin position="201"/>
        <end position="369"/>
    </location>
</feature>
<reference evidence="5" key="1">
    <citation type="submission" date="2022-06" db="EMBL/GenBank/DDBJ databases">
        <title>Isolation of gut microbiota from human fecal samples.</title>
        <authorList>
            <person name="Pamer E.G."/>
            <person name="Barat B."/>
            <person name="Waligurski E."/>
            <person name="Medina S."/>
            <person name="Paddock L."/>
            <person name="Mostad J."/>
        </authorList>
    </citation>
    <scope>NUCLEOTIDE SEQUENCE</scope>
    <source>
        <strain evidence="5">DFI.6.22</strain>
    </source>
</reference>
<sequence>MKTAKIKEPVKIRCKNLAGGNKSIYLDIYQKGRRKYEFLQLYLIPETCPGDRVRNEQTLAVANAVKAQRIVEMQNIAHGFSPAKSRSKLLLTDFLANEQDHYYQKDSRSYGDLVGIMAGHIRHYAGNNVLLRDVDRKFIEGFISYLRRIRRKNGELLSESTQNLYLRVLGVVLNRAVQDDLIDKNPVKNISLEDRPQAKSKGREFLTLDEVRKLSSAPCPHEGLKQAFLFACFCGLRLSDINALSWENIREMSDGMMQIEIIQEKTREEVHIPLGENALALLPPKTEDRGLLFKLPHRITMYKYLNDWARSAKITKHLTFHVARHTCATMLLTYGADIYTVSKLLGHANVKTTQIYAKIVDEKKFAAVNLIPTL</sequence>
<protein>
    <submittedName>
        <fullName evidence="5">Site-specific integrase</fullName>
    </submittedName>
</protein>
<evidence type="ECO:0000313" key="5">
    <source>
        <dbReference type="EMBL" id="MCQ5084085.1"/>
    </source>
</evidence>
<dbReference type="Gene3D" id="1.10.443.10">
    <property type="entry name" value="Intergrase catalytic core"/>
    <property type="match status" value="1"/>
</dbReference>
<comment type="similarity">
    <text evidence="1">Belongs to the 'phage' integrase family.</text>
</comment>
<dbReference type="PANTHER" id="PTHR30349">
    <property type="entry name" value="PHAGE INTEGRASE-RELATED"/>
    <property type="match status" value="1"/>
</dbReference>
<dbReference type="GO" id="GO:0006310">
    <property type="term" value="P:DNA recombination"/>
    <property type="evidence" value="ECO:0007669"/>
    <property type="project" value="UniProtKB-KW"/>
</dbReference>
<dbReference type="EMBL" id="JANGBQ010000032">
    <property type="protein sequence ID" value="MCQ5084085.1"/>
    <property type="molecule type" value="Genomic_DNA"/>
</dbReference>
<dbReference type="Pfam" id="PF00589">
    <property type="entry name" value="Phage_integrase"/>
    <property type="match status" value="1"/>
</dbReference>
<dbReference type="SUPFAM" id="SSF56349">
    <property type="entry name" value="DNA breaking-rejoining enzymes"/>
    <property type="match status" value="1"/>
</dbReference>
<dbReference type="Pfam" id="PF17293">
    <property type="entry name" value="Arm-DNA-bind_5"/>
    <property type="match status" value="1"/>
</dbReference>
<dbReference type="RefSeq" id="WP_256166592.1">
    <property type="nucleotide sequence ID" value="NZ_JANGBQ010000032.1"/>
</dbReference>
<dbReference type="PANTHER" id="PTHR30349:SF64">
    <property type="entry name" value="PROPHAGE INTEGRASE INTD-RELATED"/>
    <property type="match status" value="1"/>
</dbReference>
<dbReference type="AlphaFoldDB" id="A0AAJ1CGF8"/>
<keyword evidence="2" id="KW-0238">DNA-binding</keyword>
<dbReference type="Pfam" id="PF13102">
    <property type="entry name" value="Phage_int_SAM_5"/>
    <property type="match status" value="1"/>
</dbReference>
<evidence type="ECO:0000259" key="4">
    <source>
        <dbReference type="PROSITE" id="PS51898"/>
    </source>
</evidence>
<evidence type="ECO:0000256" key="2">
    <source>
        <dbReference type="ARBA" id="ARBA00023125"/>
    </source>
</evidence>
<dbReference type="CDD" id="cd01185">
    <property type="entry name" value="INTN1_C_like"/>
    <property type="match status" value="1"/>
</dbReference>
<dbReference type="Proteomes" id="UP001205035">
    <property type="component" value="Unassembled WGS sequence"/>
</dbReference>
<dbReference type="InterPro" id="IPR025269">
    <property type="entry name" value="SAM-like_dom"/>
</dbReference>
<evidence type="ECO:0000256" key="1">
    <source>
        <dbReference type="ARBA" id="ARBA00008857"/>
    </source>
</evidence>
<comment type="caution">
    <text evidence="5">The sequence shown here is derived from an EMBL/GenBank/DDBJ whole genome shotgun (WGS) entry which is preliminary data.</text>
</comment>
<name>A0AAJ1CGF8_9BACT</name>
<dbReference type="GO" id="GO:0015074">
    <property type="term" value="P:DNA integration"/>
    <property type="evidence" value="ECO:0007669"/>
    <property type="project" value="InterPro"/>
</dbReference>
<dbReference type="InterPro" id="IPR035386">
    <property type="entry name" value="Arm-DNA-bind_5"/>
</dbReference>
<evidence type="ECO:0000313" key="6">
    <source>
        <dbReference type="Proteomes" id="UP001205035"/>
    </source>
</evidence>
<dbReference type="PROSITE" id="PS51898">
    <property type="entry name" value="TYR_RECOMBINASE"/>
    <property type="match status" value="1"/>
</dbReference>
<gene>
    <name evidence="5" type="ORF">NE651_14455</name>
</gene>